<evidence type="ECO:0000313" key="3">
    <source>
        <dbReference type="Proteomes" id="UP000019373"/>
    </source>
</evidence>
<accession>U1FWW2</accession>
<feature type="compositionally biased region" description="Basic and acidic residues" evidence="1">
    <location>
        <begin position="126"/>
        <end position="139"/>
    </location>
</feature>
<protein>
    <submittedName>
        <fullName evidence="2">Uncharacterized protein</fullName>
    </submittedName>
</protein>
<reference evidence="3" key="1">
    <citation type="journal article" date="2014" name="BMC Genomics">
        <title>Genome characteristics reveal the impact of lichenization on lichen-forming fungus Endocarpon pusillum Hedwig (Verrucariales, Ascomycota).</title>
        <authorList>
            <person name="Wang Y.-Y."/>
            <person name="Liu B."/>
            <person name="Zhang X.-Y."/>
            <person name="Zhou Q.-M."/>
            <person name="Zhang T."/>
            <person name="Li H."/>
            <person name="Yu Y.-F."/>
            <person name="Zhang X.-L."/>
            <person name="Hao X.-Y."/>
            <person name="Wang M."/>
            <person name="Wang L."/>
            <person name="Wei J.-C."/>
        </authorList>
    </citation>
    <scope>NUCLEOTIDE SEQUENCE [LARGE SCALE GENOMIC DNA]</scope>
    <source>
        <strain evidence="3">Z07020 / HMAS-L-300199</strain>
    </source>
</reference>
<evidence type="ECO:0000313" key="2">
    <source>
        <dbReference type="EMBL" id="ERF69352.1"/>
    </source>
</evidence>
<sequence length="139" mass="15694">MTQNSAGSSKAEDVLQKAAVLPGGDNKARGTIIIKPPNPVDPDVVLQEGASEEEKAAWERFFAELEIWRQKRYERTVDWFRRDFPGQEPPPREDKNWARSIVMNHPTGILTGTGPPLPPGFPPGPTKEEIRERQRQEQP</sequence>
<dbReference type="AlphaFoldDB" id="U1FWW2"/>
<dbReference type="Proteomes" id="UP000019373">
    <property type="component" value="Unassembled WGS sequence"/>
</dbReference>
<proteinExistence type="predicted"/>
<feature type="compositionally biased region" description="Pro residues" evidence="1">
    <location>
        <begin position="115"/>
        <end position="125"/>
    </location>
</feature>
<gene>
    <name evidence="2" type="ORF">EPUS_08825</name>
</gene>
<dbReference type="RefSeq" id="XP_007805001.1">
    <property type="nucleotide sequence ID" value="XM_007806810.1"/>
</dbReference>
<dbReference type="EMBL" id="KE721433">
    <property type="protein sequence ID" value="ERF69352.1"/>
    <property type="molecule type" value="Genomic_DNA"/>
</dbReference>
<dbReference type="HOGENOM" id="CLU_1845090_0_0_1"/>
<keyword evidence="3" id="KW-1185">Reference proteome</keyword>
<organism evidence="2 3">
    <name type="scientific">Endocarpon pusillum (strain Z07020 / HMAS-L-300199)</name>
    <name type="common">Lichen-forming fungus</name>
    <dbReference type="NCBI Taxonomy" id="1263415"/>
    <lineage>
        <taxon>Eukaryota</taxon>
        <taxon>Fungi</taxon>
        <taxon>Dikarya</taxon>
        <taxon>Ascomycota</taxon>
        <taxon>Pezizomycotina</taxon>
        <taxon>Eurotiomycetes</taxon>
        <taxon>Chaetothyriomycetidae</taxon>
        <taxon>Verrucariales</taxon>
        <taxon>Verrucariaceae</taxon>
        <taxon>Endocarpon</taxon>
    </lineage>
</organism>
<name>U1FWW2_ENDPU</name>
<evidence type="ECO:0000256" key="1">
    <source>
        <dbReference type="SAM" id="MobiDB-lite"/>
    </source>
</evidence>
<feature type="region of interest" description="Disordered" evidence="1">
    <location>
        <begin position="106"/>
        <end position="139"/>
    </location>
</feature>
<dbReference type="GeneID" id="19243667"/>